<feature type="region of interest" description="Disordered" evidence="1">
    <location>
        <begin position="1"/>
        <end position="150"/>
    </location>
</feature>
<comment type="caution">
    <text evidence="2">The sequence shown here is derived from an EMBL/GenBank/DDBJ whole genome shotgun (WGS) entry which is preliminary data.</text>
</comment>
<feature type="non-terminal residue" evidence="2">
    <location>
        <position position="1"/>
    </location>
</feature>
<evidence type="ECO:0000256" key="1">
    <source>
        <dbReference type="SAM" id="MobiDB-lite"/>
    </source>
</evidence>
<evidence type="ECO:0000313" key="3">
    <source>
        <dbReference type="Proteomes" id="UP001189429"/>
    </source>
</evidence>
<feature type="compositionally biased region" description="Low complexity" evidence="1">
    <location>
        <begin position="119"/>
        <end position="140"/>
    </location>
</feature>
<accession>A0ABN9RBY9</accession>
<dbReference type="Proteomes" id="UP001189429">
    <property type="component" value="Unassembled WGS sequence"/>
</dbReference>
<sequence>QGCRHPARLRPGPRHPPWGPGAAAPDLPAGRRSAAASARRASARLLAPPGSSAGTGGLQLGDHAGVAGSAERGDSAVPAPAVGDGGPAASGAAGARPRRRGPGAGPPAGARRREEAEDLPAAHAAEPEPGGEPHAADPGAVRGSLRLEARPRCHWRAAEFRLRAARLRGGRLEGVHVLGRAEAVRTGGQGARGGTP</sequence>
<protein>
    <submittedName>
        <fullName evidence="2">Uncharacterized protein</fullName>
    </submittedName>
</protein>
<proteinExistence type="predicted"/>
<gene>
    <name evidence="2" type="ORF">PCOR1329_LOCUS19433</name>
</gene>
<reference evidence="2" key="1">
    <citation type="submission" date="2023-10" db="EMBL/GenBank/DDBJ databases">
        <authorList>
            <person name="Chen Y."/>
            <person name="Shah S."/>
            <person name="Dougan E. K."/>
            <person name="Thang M."/>
            <person name="Chan C."/>
        </authorList>
    </citation>
    <scope>NUCLEOTIDE SEQUENCE [LARGE SCALE GENOMIC DNA]</scope>
</reference>
<dbReference type="EMBL" id="CAUYUJ010006204">
    <property type="protein sequence ID" value="CAK0816484.1"/>
    <property type="molecule type" value="Genomic_DNA"/>
</dbReference>
<feature type="compositionally biased region" description="Low complexity" evidence="1">
    <location>
        <begin position="20"/>
        <end position="50"/>
    </location>
</feature>
<feature type="non-terminal residue" evidence="2">
    <location>
        <position position="196"/>
    </location>
</feature>
<keyword evidence="3" id="KW-1185">Reference proteome</keyword>
<feature type="compositionally biased region" description="Basic residues" evidence="1">
    <location>
        <begin position="1"/>
        <end position="13"/>
    </location>
</feature>
<organism evidence="2 3">
    <name type="scientific">Prorocentrum cordatum</name>
    <dbReference type="NCBI Taxonomy" id="2364126"/>
    <lineage>
        <taxon>Eukaryota</taxon>
        <taxon>Sar</taxon>
        <taxon>Alveolata</taxon>
        <taxon>Dinophyceae</taxon>
        <taxon>Prorocentrales</taxon>
        <taxon>Prorocentraceae</taxon>
        <taxon>Prorocentrum</taxon>
    </lineage>
</organism>
<evidence type="ECO:0000313" key="2">
    <source>
        <dbReference type="EMBL" id="CAK0816484.1"/>
    </source>
</evidence>
<name>A0ABN9RBY9_9DINO</name>